<name>A0A6P1YNU2_9HYPH</name>
<dbReference type="InterPro" id="IPR036291">
    <property type="entry name" value="NAD(P)-bd_dom_sf"/>
</dbReference>
<dbReference type="CDD" id="cd11616">
    <property type="entry name" value="SAF_DH_OX_like"/>
    <property type="match status" value="1"/>
</dbReference>
<organism evidence="2 3">
    <name type="scientific">Ancylobacter pratisalsi</name>
    <dbReference type="NCBI Taxonomy" id="1745854"/>
    <lineage>
        <taxon>Bacteria</taxon>
        <taxon>Pseudomonadati</taxon>
        <taxon>Pseudomonadota</taxon>
        <taxon>Alphaproteobacteria</taxon>
        <taxon>Hyphomicrobiales</taxon>
        <taxon>Xanthobacteraceae</taxon>
        <taxon>Ancylobacter</taxon>
    </lineage>
</organism>
<dbReference type="InterPro" id="IPR048423">
    <property type="entry name" value="DRL_cat"/>
</dbReference>
<proteinExistence type="predicted"/>
<dbReference type="RefSeq" id="WP_163075510.1">
    <property type="nucleotide sequence ID" value="NZ_CP048630.1"/>
</dbReference>
<evidence type="ECO:0000259" key="1">
    <source>
        <dbReference type="Pfam" id="PF21135"/>
    </source>
</evidence>
<dbReference type="Gene3D" id="3.40.50.720">
    <property type="entry name" value="NAD(P)-binding Rossmann-like Domain"/>
    <property type="match status" value="1"/>
</dbReference>
<dbReference type="PANTHER" id="PTHR37850:SF2">
    <property type="entry name" value="SAF DOMAIN PROTEIN"/>
    <property type="match status" value="1"/>
</dbReference>
<evidence type="ECO:0000313" key="2">
    <source>
        <dbReference type="EMBL" id="QIB34366.1"/>
    </source>
</evidence>
<reference evidence="2 3" key="1">
    <citation type="submission" date="2020-02" db="EMBL/GenBank/DDBJ databases">
        <authorList>
            <person name="Li G."/>
        </authorList>
    </citation>
    <scope>NUCLEOTIDE SEQUENCE [LARGE SCALE GENOMIC DNA]</scope>
    <source>
        <strain evidence="2 3">DSM 102029</strain>
    </source>
</reference>
<dbReference type="SUPFAM" id="SSF51735">
    <property type="entry name" value="NAD(P)-binding Rossmann-fold domains"/>
    <property type="match status" value="1"/>
</dbReference>
<dbReference type="KEGG" id="apra:G3A50_12090"/>
<dbReference type="PANTHER" id="PTHR37850">
    <property type="entry name" value="STRU PROTEIN"/>
    <property type="match status" value="1"/>
</dbReference>
<dbReference type="EMBL" id="CP048630">
    <property type="protein sequence ID" value="QIB34366.1"/>
    <property type="molecule type" value="Genomic_DNA"/>
</dbReference>
<evidence type="ECO:0000313" key="3">
    <source>
        <dbReference type="Proteomes" id="UP000464751"/>
    </source>
</evidence>
<accession>A0A6P1YNU2</accession>
<gene>
    <name evidence="2" type="ORF">G3A50_12090</name>
</gene>
<dbReference type="Proteomes" id="UP000464751">
    <property type="component" value="Chromosome"/>
</dbReference>
<sequence length="444" mass="46946">MLGADGIMRSGIAAELDHWTATHGPVTIGLAGAGQMGTDLIVQVALMPGVRIGAVSEIDAQAAIDAALMAGHARGNIVSASTASAIDRAIEARQFVVTDDYHAMCASGHIDVVIDATGNPNIGTLVALEAMANGKHVVMLNVEADITIGRFLKHEARNAGVVLTGAAGDEPAATIELISFAQSLGFDIVAAGKGKNNPLKIDATPDEFEAEAISRNMNPRMLVEFVDGSKTMVEMTALANATGLVPDVAGLHGPAASREELAQVLCTREDGGILSRAGVVDYTIGKGVAPGVFCIVKPRHPRVIERMADLKVGPGPCFALIRPYHLTSLEVPLSAMRAVMHGRPDMEVLDHPVAECTAVAKRDLKPGDVLGRIGEYDYRGFCMGWREARDGFALPLGLAEKARVLRPVKAGERLTYENCAPDDQLVVTQIRRRLDQADAQYLAA</sequence>
<feature type="domain" description="Oxidoreductase DRL-like catalytic" evidence="1">
    <location>
        <begin position="168"/>
        <end position="331"/>
    </location>
</feature>
<protein>
    <submittedName>
        <fullName evidence="2">Homoserine dehydrogenase</fullName>
    </submittedName>
</protein>
<dbReference type="Pfam" id="PF21135">
    <property type="entry name" value="DRL_cat"/>
    <property type="match status" value="1"/>
</dbReference>
<keyword evidence="3" id="KW-1185">Reference proteome</keyword>
<dbReference type="AlphaFoldDB" id="A0A6P1YNU2"/>